<organism evidence="1 2">
    <name type="scientific">Kordia algicida OT-1</name>
    <dbReference type="NCBI Taxonomy" id="391587"/>
    <lineage>
        <taxon>Bacteria</taxon>
        <taxon>Pseudomonadati</taxon>
        <taxon>Bacteroidota</taxon>
        <taxon>Flavobacteriia</taxon>
        <taxon>Flavobacteriales</taxon>
        <taxon>Flavobacteriaceae</taxon>
        <taxon>Kordia</taxon>
    </lineage>
</organism>
<evidence type="ECO:0000313" key="1">
    <source>
        <dbReference type="EMBL" id="EDP96471.1"/>
    </source>
</evidence>
<comment type="caution">
    <text evidence="1">The sequence shown here is derived from an EMBL/GenBank/DDBJ whole genome shotgun (WGS) entry which is preliminary data.</text>
</comment>
<protein>
    <submittedName>
        <fullName evidence="1">Uncharacterized protein</fullName>
    </submittedName>
</protein>
<name>A9DVV3_9FLAO</name>
<keyword evidence="2" id="KW-1185">Reference proteome</keyword>
<dbReference type="EMBL" id="ABIB01000004">
    <property type="protein sequence ID" value="EDP96471.1"/>
    <property type="molecule type" value="Genomic_DNA"/>
</dbReference>
<accession>A9DVV3</accession>
<reference evidence="1 2" key="1">
    <citation type="journal article" date="2011" name="J. Bacteriol.">
        <title>Genome sequence of the algicidal bacterium Kordia algicida OT-1.</title>
        <authorList>
            <person name="Lee H.S."/>
            <person name="Kang S.G."/>
            <person name="Kwon K.K."/>
            <person name="Lee J.H."/>
            <person name="Kim S.J."/>
        </authorList>
    </citation>
    <scope>NUCLEOTIDE SEQUENCE [LARGE SCALE GENOMIC DNA]</scope>
    <source>
        <strain evidence="1 2">OT-1</strain>
    </source>
</reference>
<proteinExistence type="predicted"/>
<dbReference type="AlphaFoldDB" id="A9DVV3"/>
<dbReference type="HOGENOM" id="CLU_3201067_0_0_10"/>
<evidence type="ECO:0000313" key="2">
    <source>
        <dbReference type="Proteomes" id="UP000002945"/>
    </source>
</evidence>
<dbReference type="STRING" id="391587.KAOT1_03642"/>
<dbReference type="Proteomes" id="UP000002945">
    <property type="component" value="Unassembled WGS sequence"/>
</dbReference>
<sequence length="45" mass="5160">MLETIKSAKDFAKFEIPKAIYTVKNFTETNTEKVQRLQTLISLGI</sequence>
<gene>
    <name evidence="1" type="ORF">KAOT1_03642</name>
</gene>